<dbReference type="GO" id="GO:0005802">
    <property type="term" value="C:trans-Golgi network"/>
    <property type="evidence" value="ECO:0007669"/>
    <property type="project" value="TreeGrafter"/>
</dbReference>
<gene>
    <name evidence="3" type="ORF">OCU04_012878</name>
</gene>
<dbReference type="Proteomes" id="UP001152300">
    <property type="component" value="Unassembled WGS sequence"/>
</dbReference>
<dbReference type="InterPro" id="IPR005373">
    <property type="entry name" value="PHAF1"/>
</dbReference>
<organism evidence="3 4">
    <name type="scientific">Sclerotinia nivalis</name>
    <dbReference type="NCBI Taxonomy" id="352851"/>
    <lineage>
        <taxon>Eukaryota</taxon>
        <taxon>Fungi</taxon>
        <taxon>Dikarya</taxon>
        <taxon>Ascomycota</taxon>
        <taxon>Pezizomycotina</taxon>
        <taxon>Leotiomycetes</taxon>
        <taxon>Helotiales</taxon>
        <taxon>Sclerotiniaceae</taxon>
        <taxon>Sclerotinia</taxon>
    </lineage>
</organism>
<comment type="caution">
    <text evidence="3">The sequence shown here is derived from an EMBL/GenBank/DDBJ whole genome shotgun (WGS) entry which is preliminary data.</text>
</comment>
<dbReference type="Pfam" id="PF03676">
    <property type="entry name" value="PHAF1"/>
    <property type="match status" value="2"/>
</dbReference>
<protein>
    <submittedName>
        <fullName evidence="3">Uncharacterized protein</fullName>
    </submittedName>
</protein>
<proteinExistence type="inferred from homology"/>
<dbReference type="OrthoDB" id="411211at2759"/>
<keyword evidence="4" id="KW-1185">Reference proteome</keyword>
<dbReference type="GO" id="GO:0043001">
    <property type="term" value="P:Golgi to plasma membrane protein transport"/>
    <property type="evidence" value="ECO:0007669"/>
    <property type="project" value="TreeGrafter"/>
</dbReference>
<dbReference type="PANTHER" id="PTHR13465:SF2">
    <property type="entry name" value="PHAGOSOME ASSEMBLY FACTOR 1"/>
    <property type="match status" value="1"/>
</dbReference>
<evidence type="ECO:0000313" key="4">
    <source>
        <dbReference type="Proteomes" id="UP001152300"/>
    </source>
</evidence>
<name>A0A9X0A9M1_9HELO</name>
<evidence type="ECO:0000256" key="2">
    <source>
        <dbReference type="SAM" id="MobiDB-lite"/>
    </source>
</evidence>
<dbReference type="AlphaFoldDB" id="A0A9X0A9M1"/>
<comment type="similarity">
    <text evidence="1">Belongs to the PHAF1 family.</text>
</comment>
<dbReference type="PANTHER" id="PTHR13465">
    <property type="entry name" value="UPF0183 PROTEIN"/>
    <property type="match status" value="1"/>
</dbReference>
<dbReference type="EMBL" id="JAPEIS010000016">
    <property type="protein sequence ID" value="KAJ8058706.1"/>
    <property type="molecule type" value="Genomic_DNA"/>
</dbReference>
<evidence type="ECO:0000313" key="3">
    <source>
        <dbReference type="EMBL" id="KAJ8058706.1"/>
    </source>
</evidence>
<evidence type="ECO:0000256" key="1">
    <source>
        <dbReference type="ARBA" id="ARBA00024339"/>
    </source>
</evidence>
<feature type="region of interest" description="Disordered" evidence="2">
    <location>
        <begin position="365"/>
        <end position="419"/>
    </location>
</feature>
<accession>A0A9X0A9M1</accession>
<dbReference type="InterPro" id="IPR039156">
    <property type="entry name" value="PHAF1/BROMI"/>
</dbReference>
<sequence>MNVDVLHKVYSSKYLFFGQHFISPTTPVASATKTNPTLYSIQACITSFEAPSPTNMASLWNHLTPQLQSSKQYSNNSNTPAPLFVGNSITNVADMSLFSAQVHPGRALGFLVLGASLHEIITRIKAEPQRFPKLDLTYEPTAPVDEPVILSLPSNGIRLRFDGPQQRLRLIEVLDFTKNKLTYNDREVLRSGGTASPNNAGTGYLTGPTFRHIYKSLIGPTFPGEYINPEVGDETGMGLYVLSYPGVAFSFPIHKSSWSPGKDVVSLLSSSASQPASSMAIFSGESWPEARDNLFTQTLEPLKTFTPLTKGREQVADEIGLVRLYGGGKLEIVRRFINTPFWILLGETTPQELVAELGPPDAIYRKNDQKMSIHKARTASSTGRRPAPTDLRDDSTDTDQSSAHTATDDSDDDSGEGEVAGNVTGECFYNYFYHGFDVLVSTPTSPSQLPPSKARSQQENSRIIPVDATARLVATKVILHGNVPGSYPFNRHRRCRWEIEYLSPNPKSKIMAINSETPFPSVESSLYNEWKSIYTNVEEAKQRQRGMVLNRDWGDSPGSSCELLGGWEDSVGEKRNAGKEDEKGLGNTTLFGFPGLVFEVLKNGIVSGVTVF</sequence>
<reference evidence="3" key="1">
    <citation type="submission" date="2022-11" db="EMBL/GenBank/DDBJ databases">
        <title>Genome Resource of Sclerotinia nivalis Strain SnTB1, a Plant Pathogen Isolated from American Ginseng.</title>
        <authorList>
            <person name="Fan S."/>
        </authorList>
    </citation>
    <scope>NUCLEOTIDE SEQUENCE</scope>
    <source>
        <strain evidence="3">SnTB1</strain>
    </source>
</reference>